<evidence type="ECO:0000256" key="1">
    <source>
        <dbReference type="ARBA" id="ARBA00022737"/>
    </source>
</evidence>
<dbReference type="Pfam" id="PF13229">
    <property type="entry name" value="Beta_helix"/>
    <property type="match status" value="2"/>
</dbReference>
<feature type="domain" description="Right handed beta helix" evidence="4">
    <location>
        <begin position="226"/>
        <end position="309"/>
    </location>
</feature>
<dbReference type="GO" id="GO:0016829">
    <property type="term" value="F:lyase activity"/>
    <property type="evidence" value="ECO:0007669"/>
    <property type="project" value="UniProtKB-KW"/>
</dbReference>
<evidence type="ECO:0000313" key="6">
    <source>
        <dbReference type="Proteomes" id="UP000294927"/>
    </source>
</evidence>
<dbReference type="Proteomes" id="UP000294927">
    <property type="component" value="Unassembled WGS sequence"/>
</dbReference>
<dbReference type="InterPro" id="IPR012334">
    <property type="entry name" value="Pectin_lyas_fold"/>
</dbReference>
<sequence length="503" mass="54530">MMSRTLRALALFGVLVVAGCTASPAAEQQSGTTPAPATGSSSGTAVCGHTKPGPSEAPAGAVKIDPSVDGDLTRKSEENPPGTTFWLAPGTHTLGNDQYGSVTPKDGDVYLGAPGAILDGKRVNKYAFVFDAKNVTIRGLTVRGFVPPPDEGVVNHDSGDGWTIEDSTIENNDGAGLMAGSNQTVRGNCLKDNGQYGMNAYKNGTLTNLVLEGNEITGNNTGDWENKIDGCGCTGGVKFWAVNKADIRNNWVHDNRGTGLWADTNNNDFLIEHNVIEDNDGSAIIYEISYNAVIRDNTFRRNNIVEGRKFADRGETFPSASIYLSESGGEPRIPARTGKLEFYGNVMENNWSGVTLWENADRFCNSAANTSGGCTLLVKDINRCVQPDIAKKPLYDDCRWKTQNVDIHDNQFTVDPKAIGCNALCARMAVISNYGTYPDWSPYRGDVVQQAITFAQHNSWHDNHYSGPWTFMTQDTERVVHSSQWQSAPFSQDQRSTFVQSGG</sequence>
<evidence type="ECO:0000313" key="5">
    <source>
        <dbReference type="EMBL" id="TDV46903.1"/>
    </source>
</evidence>
<dbReference type="PROSITE" id="PS51257">
    <property type="entry name" value="PROKAR_LIPOPROTEIN"/>
    <property type="match status" value="1"/>
</dbReference>
<feature type="region of interest" description="Disordered" evidence="2">
    <location>
        <begin position="25"/>
        <end position="90"/>
    </location>
</feature>
<dbReference type="AlphaFoldDB" id="A0A4R7VCR2"/>
<dbReference type="SMART" id="SM00710">
    <property type="entry name" value="PbH1"/>
    <property type="match status" value="8"/>
</dbReference>
<keyword evidence="1" id="KW-0677">Repeat</keyword>
<reference evidence="5 6" key="1">
    <citation type="submission" date="2019-03" db="EMBL/GenBank/DDBJ databases">
        <title>Genomic Encyclopedia of Archaeal and Bacterial Type Strains, Phase II (KMG-II): from individual species to whole genera.</title>
        <authorList>
            <person name="Goeker M."/>
        </authorList>
    </citation>
    <scope>NUCLEOTIDE SEQUENCE [LARGE SCALE GENOMIC DNA]</scope>
    <source>
        <strain evidence="5 6">DSM 45499</strain>
    </source>
</reference>
<dbReference type="EMBL" id="SOCP01000010">
    <property type="protein sequence ID" value="TDV46903.1"/>
    <property type="molecule type" value="Genomic_DNA"/>
</dbReference>
<name>A0A4R7VCR2_9PSEU</name>
<feature type="domain" description="Right handed beta helix" evidence="4">
    <location>
        <begin position="132"/>
        <end position="222"/>
    </location>
</feature>
<feature type="compositionally biased region" description="Polar residues" evidence="2">
    <location>
        <begin position="26"/>
        <end position="44"/>
    </location>
</feature>
<evidence type="ECO:0000259" key="4">
    <source>
        <dbReference type="Pfam" id="PF13229"/>
    </source>
</evidence>
<keyword evidence="3" id="KW-0732">Signal</keyword>
<dbReference type="Gene3D" id="2.160.20.10">
    <property type="entry name" value="Single-stranded right-handed beta-helix, Pectin lyase-like"/>
    <property type="match status" value="1"/>
</dbReference>
<dbReference type="InterPro" id="IPR006626">
    <property type="entry name" value="PbH1"/>
</dbReference>
<dbReference type="PANTHER" id="PTHR22990">
    <property type="entry name" value="F-BOX ONLY PROTEIN"/>
    <property type="match status" value="1"/>
</dbReference>
<dbReference type="InterPro" id="IPR051550">
    <property type="entry name" value="SCF-Subunits/Alg-Epimerases"/>
</dbReference>
<proteinExistence type="predicted"/>
<dbReference type="PANTHER" id="PTHR22990:SF15">
    <property type="entry name" value="F-BOX ONLY PROTEIN 10"/>
    <property type="match status" value="1"/>
</dbReference>
<evidence type="ECO:0000256" key="2">
    <source>
        <dbReference type="SAM" id="MobiDB-lite"/>
    </source>
</evidence>
<dbReference type="SUPFAM" id="SSF51126">
    <property type="entry name" value="Pectin lyase-like"/>
    <property type="match status" value="1"/>
</dbReference>
<keyword evidence="6" id="KW-1185">Reference proteome</keyword>
<gene>
    <name evidence="5" type="ORF">CLV71_11086</name>
</gene>
<evidence type="ECO:0000256" key="3">
    <source>
        <dbReference type="SAM" id="SignalP"/>
    </source>
</evidence>
<accession>A0A4R7VCR2</accession>
<protein>
    <submittedName>
        <fullName evidence="5">Parallel beta helix pectate lyase-like protein</fullName>
    </submittedName>
</protein>
<dbReference type="InterPro" id="IPR011050">
    <property type="entry name" value="Pectin_lyase_fold/virulence"/>
</dbReference>
<feature type="signal peptide" evidence="3">
    <location>
        <begin position="1"/>
        <end position="25"/>
    </location>
</feature>
<comment type="caution">
    <text evidence="5">The sequence shown here is derived from an EMBL/GenBank/DDBJ whole genome shotgun (WGS) entry which is preliminary data.</text>
</comment>
<keyword evidence="5" id="KW-0456">Lyase</keyword>
<feature type="chain" id="PRO_5020430441" evidence="3">
    <location>
        <begin position="26"/>
        <end position="503"/>
    </location>
</feature>
<organism evidence="5 6">
    <name type="scientific">Actinophytocola oryzae</name>
    <dbReference type="NCBI Taxonomy" id="502181"/>
    <lineage>
        <taxon>Bacteria</taxon>
        <taxon>Bacillati</taxon>
        <taxon>Actinomycetota</taxon>
        <taxon>Actinomycetes</taxon>
        <taxon>Pseudonocardiales</taxon>
        <taxon>Pseudonocardiaceae</taxon>
    </lineage>
</organism>
<dbReference type="InterPro" id="IPR039448">
    <property type="entry name" value="Beta_helix"/>
</dbReference>